<organism evidence="8 9">
    <name type="scientific">Mesorhizobium huakuii</name>
    <dbReference type="NCBI Taxonomy" id="28104"/>
    <lineage>
        <taxon>Bacteria</taxon>
        <taxon>Pseudomonadati</taxon>
        <taxon>Pseudomonadota</taxon>
        <taxon>Alphaproteobacteria</taxon>
        <taxon>Hyphomicrobiales</taxon>
        <taxon>Phyllobacteriaceae</taxon>
        <taxon>Mesorhizobium</taxon>
    </lineage>
</organism>
<proteinExistence type="inferred from homology"/>
<dbReference type="EMBL" id="CP050296">
    <property type="protein sequence ID" value="QND60324.1"/>
    <property type="molecule type" value="Genomic_DNA"/>
</dbReference>
<protein>
    <submittedName>
        <fullName evidence="8">Tyrosine-type recombinase/integrase</fullName>
    </submittedName>
</protein>
<dbReference type="InterPro" id="IPR002104">
    <property type="entry name" value="Integrase_catalytic"/>
</dbReference>
<feature type="domain" description="Core-binding (CB)" evidence="7">
    <location>
        <begin position="100"/>
        <end position="181"/>
    </location>
</feature>
<evidence type="ECO:0000256" key="3">
    <source>
        <dbReference type="ARBA" id="ARBA00023125"/>
    </source>
</evidence>
<evidence type="ECO:0000313" key="8">
    <source>
        <dbReference type="EMBL" id="QND60324.1"/>
    </source>
</evidence>
<dbReference type="PROSITE" id="PS51900">
    <property type="entry name" value="CB"/>
    <property type="match status" value="1"/>
</dbReference>
<keyword evidence="2" id="KW-0229">DNA integration</keyword>
<evidence type="ECO:0000259" key="6">
    <source>
        <dbReference type="PROSITE" id="PS51898"/>
    </source>
</evidence>
<dbReference type="Pfam" id="PF00589">
    <property type="entry name" value="Phage_integrase"/>
    <property type="match status" value="1"/>
</dbReference>
<evidence type="ECO:0000259" key="7">
    <source>
        <dbReference type="PROSITE" id="PS51900"/>
    </source>
</evidence>
<dbReference type="SUPFAM" id="SSF56349">
    <property type="entry name" value="DNA breaking-rejoining enzymes"/>
    <property type="match status" value="1"/>
</dbReference>
<name>A0A7G6T0P2_9HYPH</name>
<dbReference type="InterPro" id="IPR044068">
    <property type="entry name" value="CB"/>
</dbReference>
<dbReference type="PANTHER" id="PTHR30629">
    <property type="entry name" value="PROPHAGE INTEGRASE"/>
    <property type="match status" value="1"/>
</dbReference>
<keyword evidence="3 5" id="KW-0238">DNA-binding</keyword>
<dbReference type="InterPro" id="IPR053876">
    <property type="entry name" value="Phage_int_M"/>
</dbReference>
<dbReference type="Gene3D" id="3.30.160.390">
    <property type="entry name" value="Integrase, DNA-binding domain"/>
    <property type="match status" value="1"/>
</dbReference>
<dbReference type="GO" id="GO:0015074">
    <property type="term" value="P:DNA integration"/>
    <property type="evidence" value="ECO:0007669"/>
    <property type="project" value="UniProtKB-KW"/>
</dbReference>
<dbReference type="InterPro" id="IPR050808">
    <property type="entry name" value="Phage_Integrase"/>
</dbReference>
<accession>A0A7G6T0P2</accession>
<evidence type="ECO:0000256" key="5">
    <source>
        <dbReference type="PROSITE-ProRule" id="PRU01248"/>
    </source>
</evidence>
<dbReference type="Gene3D" id="1.10.443.10">
    <property type="entry name" value="Intergrase catalytic core"/>
    <property type="match status" value="1"/>
</dbReference>
<dbReference type="Pfam" id="PF13356">
    <property type="entry name" value="Arm-DNA-bind_3"/>
    <property type="match status" value="1"/>
</dbReference>
<dbReference type="PROSITE" id="PS51898">
    <property type="entry name" value="TYR_RECOMBINASE"/>
    <property type="match status" value="1"/>
</dbReference>
<dbReference type="Pfam" id="PF22022">
    <property type="entry name" value="Phage_int_M"/>
    <property type="match status" value="1"/>
</dbReference>
<dbReference type="PANTHER" id="PTHR30629:SF2">
    <property type="entry name" value="PROPHAGE INTEGRASE INTS-RELATED"/>
    <property type="match status" value="1"/>
</dbReference>
<reference evidence="9" key="1">
    <citation type="journal article" date="2020" name="Mol. Plant Microbe">
        <title>Rhizobial microsymbionts of the narrowly endemic Oxytropis species growing in Kamchatka are characterized by significant genetic diversity and possess a set of genes that are associated with T3SS and T6SS secretion systems and can affect the development of symbiosis.</title>
        <authorList>
            <person name="Safronova V."/>
            <person name="Guro P."/>
            <person name="Sazanova A."/>
            <person name="Kuznetsova I."/>
            <person name="Belimov A."/>
            <person name="Yakubov V."/>
            <person name="Chirak E."/>
            <person name="Afonin A."/>
            <person name="Gogolev Y."/>
            <person name="Andronov E."/>
            <person name="Tikhonovich I."/>
        </authorList>
    </citation>
    <scope>NUCLEOTIDE SEQUENCE [LARGE SCALE GENOMIC DNA]</scope>
    <source>
        <strain evidence="9">583</strain>
    </source>
</reference>
<dbReference type="Gene3D" id="1.10.150.130">
    <property type="match status" value="1"/>
</dbReference>
<dbReference type="GO" id="GO:0003677">
    <property type="term" value="F:DNA binding"/>
    <property type="evidence" value="ECO:0007669"/>
    <property type="project" value="UniProtKB-UniRule"/>
</dbReference>
<dbReference type="GO" id="GO:0006310">
    <property type="term" value="P:DNA recombination"/>
    <property type="evidence" value="ECO:0007669"/>
    <property type="project" value="UniProtKB-KW"/>
</dbReference>
<dbReference type="InterPro" id="IPR010998">
    <property type="entry name" value="Integrase_recombinase_N"/>
</dbReference>
<keyword evidence="4" id="KW-0233">DNA recombination</keyword>
<dbReference type="RefSeq" id="WP_183459148.1">
    <property type="nucleotide sequence ID" value="NZ_CP050296.1"/>
</dbReference>
<evidence type="ECO:0000256" key="1">
    <source>
        <dbReference type="ARBA" id="ARBA00008857"/>
    </source>
</evidence>
<dbReference type="InterPro" id="IPR011010">
    <property type="entry name" value="DNA_brk_join_enz"/>
</dbReference>
<evidence type="ECO:0000256" key="4">
    <source>
        <dbReference type="ARBA" id="ARBA00023172"/>
    </source>
</evidence>
<gene>
    <name evidence="8" type="ORF">HB778_30080</name>
</gene>
<evidence type="ECO:0000256" key="2">
    <source>
        <dbReference type="ARBA" id="ARBA00022908"/>
    </source>
</evidence>
<evidence type="ECO:0000313" key="9">
    <source>
        <dbReference type="Proteomes" id="UP000515465"/>
    </source>
</evidence>
<comment type="similarity">
    <text evidence="1">Belongs to the 'phage' integrase family.</text>
</comment>
<dbReference type="InterPro" id="IPR013762">
    <property type="entry name" value="Integrase-like_cat_sf"/>
</dbReference>
<dbReference type="Proteomes" id="UP000515465">
    <property type="component" value="Chromosome"/>
</dbReference>
<dbReference type="InterPro" id="IPR038488">
    <property type="entry name" value="Integrase_DNA-bd_sf"/>
</dbReference>
<dbReference type="CDD" id="cd00801">
    <property type="entry name" value="INT_P4_C"/>
    <property type="match status" value="1"/>
</dbReference>
<dbReference type="InterPro" id="IPR025166">
    <property type="entry name" value="Integrase_DNA_bind_dom"/>
</dbReference>
<sequence length="410" mass="45560">MQINRLSVAAVNAKTKPGLYADGMGLYLQVSSGGAKSWIFRYMLAGRPRKMGLGSVNTVTLKLARERAGEARLKLLDADDPIEQRKAERLEKLAASATVLTFKESAEAYIKAHRSGWKNIKHAAQWKATLEAYAYPQFGSFAVSRVDTALVLKALEAIWTTKPETATRVRGRIESILDWATARGYRQGENPARWRGHLDKLLPARSKVAKVKHHAALPYPEIGEFVNTLRPMEGVSPKALEFAILTATRTGEVVGARWSEIDTENALWTIPGDRMKAGKEHRVPLSDRALEILESLPREKGNDSVFIGEKGGKPLSNMALLMTLRRMERADLTAHGFRSTFRDWAAEQTAYPNELLEMALAHTVSDKTEAAYRRGDMMEKRRRLMADWAAFCSTVKSAASGNVTPIKARA</sequence>
<feature type="domain" description="Tyr recombinase" evidence="6">
    <location>
        <begin position="212"/>
        <end position="385"/>
    </location>
</feature>
<dbReference type="AlphaFoldDB" id="A0A7G6T0P2"/>